<dbReference type="STRING" id="1844.UG56_016220"/>
<dbReference type="EMBL" id="JZDQ02000022">
    <property type="protein sequence ID" value="OIJ25725.1"/>
    <property type="molecule type" value="Genomic_DNA"/>
</dbReference>
<dbReference type="Pfam" id="PF04266">
    <property type="entry name" value="ASCH"/>
    <property type="match status" value="1"/>
</dbReference>
<accession>A0A1J4N2C8</accession>
<reference evidence="2" key="1">
    <citation type="submission" date="2016-10" db="EMBL/GenBank/DDBJ databases">
        <title>Draft Genome Sequence of Nocardioides luteus Strain BAFB, an Alkane-Degrading Bacterium Isolated from JP-7 Polluted Soil.</title>
        <authorList>
            <person name="Brown L."/>
            <person name="Ruiz O.N."/>
            <person name="Gunasekera T."/>
        </authorList>
    </citation>
    <scope>NUCLEOTIDE SEQUENCE [LARGE SCALE GENOMIC DNA]</scope>
    <source>
        <strain evidence="2">BAFB</strain>
    </source>
</reference>
<dbReference type="AlphaFoldDB" id="A0A1J4N2C8"/>
<dbReference type="PANTHER" id="PTHR39203:SF1">
    <property type="entry name" value="CYTOPLASMIC PROTEIN"/>
    <property type="match status" value="1"/>
</dbReference>
<organism evidence="2 3">
    <name type="scientific">Nocardioides luteus</name>
    <dbReference type="NCBI Taxonomy" id="1844"/>
    <lineage>
        <taxon>Bacteria</taxon>
        <taxon>Bacillati</taxon>
        <taxon>Actinomycetota</taxon>
        <taxon>Actinomycetes</taxon>
        <taxon>Propionibacteriales</taxon>
        <taxon>Nocardioidaceae</taxon>
        <taxon>Nocardioides</taxon>
    </lineage>
</organism>
<dbReference type="Gene3D" id="3.10.400.10">
    <property type="entry name" value="Sulfate adenylyltransferase"/>
    <property type="match status" value="1"/>
</dbReference>
<feature type="domain" description="ASCH" evidence="1">
    <location>
        <begin position="56"/>
        <end position="178"/>
    </location>
</feature>
<evidence type="ECO:0000313" key="2">
    <source>
        <dbReference type="EMBL" id="OIJ25725.1"/>
    </source>
</evidence>
<name>A0A1J4N2C8_9ACTN</name>
<dbReference type="InterPro" id="IPR007374">
    <property type="entry name" value="ASCH_domain"/>
</dbReference>
<dbReference type="RefSeq" id="WP_045549655.1">
    <property type="nucleotide sequence ID" value="NZ_JZDQ02000022.1"/>
</dbReference>
<dbReference type="CDD" id="cd06553">
    <property type="entry name" value="ASCH_Ef3133_like"/>
    <property type="match status" value="1"/>
</dbReference>
<proteinExistence type="predicted"/>
<evidence type="ECO:0000259" key="1">
    <source>
        <dbReference type="SMART" id="SM01022"/>
    </source>
</evidence>
<dbReference type="OrthoDB" id="9807542at2"/>
<dbReference type="PANTHER" id="PTHR39203">
    <property type="entry name" value="CYTOPLASMIC PROTEIN-RELATED"/>
    <property type="match status" value="1"/>
</dbReference>
<comment type="caution">
    <text evidence="2">The sequence shown here is derived from an EMBL/GenBank/DDBJ whole genome shotgun (WGS) entry which is preliminary data.</text>
</comment>
<dbReference type="SUPFAM" id="SSF88697">
    <property type="entry name" value="PUA domain-like"/>
    <property type="match status" value="1"/>
</dbReference>
<dbReference type="SMART" id="SM01022">
    <property type="entry name" value="ASCH"/>
    <property type="match status" value="1"/>
</dbReference>
<keyword evidence="3" id="KW-1185">Reference proteome</keyword>
<evidence type="ECO:0000313" key="3">
    <source>
        <dbReference type="Proteomes" id="UP000033772"/>
    </source>
</evidence>
<dbReference type="InterPro" id="IPR015947">
    <property type="entry name" value="PUA-like_sf"/>
</dbReference>
<protein>
    <submittedName>
        <fullName evidence="2">ASCH domain-containing protein</fullName>
    </submittedName>
</protein>
<sequence>MSDDAVTPAPEAPVSDSQQEAEVAAFWEDVKHHAHLSAAPGYFGASPLEALQPPAWAFGGTPEQSNELLELVLEGVKTATASALWDYEAAEEPIPTVGTLGIVLDGDGHPRALVVTTAVDVVPFDEVSEEHARAEGEGDGTLEHWREVHRRFFSEEAGHDRGFAEDMPVVLERFELIWPKPE</sequence>
<dbReference type="InterPro" id="IPR009326">
    <property type="entry name" value="DUF984"/>
</dbReference>
<gene>
    <name evidence="2" type="ORF">UG56_016220</name>
</gene>
<dbReference type="Proteomes" id="UP000033772">
    <property type="component" value="Unassembled WGS sequence"/>
</dbReference>